<dbReference type="EMBL" id="JRHO01000013">
    <property type="protein sequence ID" value="KGK98648.1"/>
    <property type="molecule type" value="Genomic_DNA"/>
</dbReference>
<dbReference type="Proteomes" id="UP000029859">
    <property type="component" value="Unassembled WGS sequence"/>
</dbReference>
<protein>
    <recommendedName>
        <fullName evidence="3">DUF1616 domain-containing protein</fullName>
    </recommendedName>
</protein>
<reference evidence="1 2" key="1">
    <citation type="submission" date="2014-09" db="EMBL/GenBank/DDBJ databases">
        <title>Draft genome sequence of an obligately methylotrophic methanogen, Methanococcoides methylutens, isolated from marine sediment.</title>
        <authorList>
            <person name="Guan Y."/>
            <person name="Ngugi D.K."/>
            <person name="Blom J."/>
            <person name="Ali S."/>
            <person name="Ferry J.G."/>
            <person name="Stingl U."/>
        </authorList>
    </citation>
    <scope>NUCLEOTIDE SEQUENCE [LARGE SCALE GENOMIC DNA]</scope>
    <source>
        <strain evidence="1 2">DSM 2657</strain>
    </source>
</reference>
<accession>A0A099T388</accession>
<name>A0A099T388_METMT</name>
<evidence type="ECO:0000313" key="2">
    <source>
        <dbReference type="Proteomes" id="UP000029859"/>
    </source>
</evidence>
<organism evidence="1 2">
    <name type="scientific">Methanococcoides methylutens</name>
    <dbReference type="NCBI Taxonomy" id="2226"/>
    <lineage>
        <taxon>Archaea</taxon>
        <taxon>Methanobacteriati</taxon>
        <taxon>Methanobacteriota</taxon>
        <taxon>Stenosarchaea group</taxon>
        <taxon>Methanomicrobia</taxon>
        <taxon>Methanosarcinales</taxon>
        <taxon>Methanosarcinaceae</taxon>
        <taxon>Methanococcoides</taxon>
    </lineage>
</organism>
<dbReference type="OrthoDB" id="142103at2157"/>
<keyword evidence="2" id="KW-1185">Reference proteome</keyword>
<evidence type="ECO:0000313" key="1">
    <source>
        <dbReference type="EMBL" id="KGK98648.1"/>
    </source>
</evidence>
<proteinExistence type="predicted"/>
<comment type="caution">
    <text evidence="1">The sequence shown here is derived from an EMBL/GenBank/DDBJ whole genome shotgun (WGS) entry which is preliminary data.</text>
</comment>
<dbReference type="RefSeq" id="WP_048194457.1">
    <property type="nucleotide sequence ID" value="NZ_CAAGSM010000009.1"/>
</dbReference>
<sequence length="151" mass="16552">MDKAVVYGLIILLLGIAIGYSINDMATIEEVPGGMKVPEMLVGLGPIDENNTDSHRLSYNIFLYNSGDEDVYVNSVEPIFGENISKMVVTENNTIVVDRTINGNSSVEIGGQVELNTTGLSKEEIFDATEITIIGYNISSTETIYNFWADF</sequence>
<gene>
    <name evidence="1" type="ORF">LI82_07270</name>
</gene>
<dbReference type="AlphaFoldDB" id="A0A099T388"/>
<evidence type="ECO:0008006" key="3">
    <source>
        <dbReference type="Google" id="ProtNLM"/>
    </source>
</evidence>